<reference evidence="4 5" key="1">
    <citation type="journal article" date="2023" name="IScience">
        <title>Expanded male sex-determining region conserved during the evolution of homothallism in the green alga Volvox.</title>
        <authorList>
            <person name="Yamamoto K."/>
            <person name="Matsuzaki R."/>
            <person name="Mahakham W."/>
            <person name="Heman W."/>
            <person name="Sekimoto H."/>
            <person name="Kawachi M."/>
            <person name="Minakuchi Y."/>
            <person name="Toyoda A."/>
            <person name="Nozaki H."/>
        </authorList>
    </citation>
    <scope>NUCLEOTIDE SEQUENCE [LARGE SCALE GENOMIC DNA]</scope>
    <source>
        <strain evidence="4 5">NIES-4468</strain>
    </source>
</reference>
<accession>A0ABQ5RNP7</accession>
<evidence type="ECO:0000313" key="4">
    <source>
        <dbReference type="EMBL" id="GLI59187.1"/>
    </source>
</evidence>
<keyword evidence="2" id="KW-0472">Membrane</keyword>
<feature type="compositionally biased region" description="Basic and acidic residues" evidence="1">
    <location>
        <begin position="476"/>
        <end position="485"/>
    </location>
</feature>
<keyword evidence="5" id="KW-1185">Reference proteome</keyword>
<dbReference type="InterPro" id="IPR002562">
    <property type="entry name" value="3'-5'_exonuclease_dom"/>
</dbReference>
<dbReference type="InterPro" id="IPR045092">
    <property type="entry name" value="Rrp6-like"/>
</dbReference>
<protein>
    <recommendedName>
        <fullName evidence="3">3'-5' exonuclease domain-containing protein</fullName>
    </recommendedName>
</protein>
<evidence type="ECO:0000256" key="1">
    <source>
        <dbReference type="SAM" id="MobiDB-lite"/>
    </source>
</evidence>
<keyword evidence="2" id="KW-1133">Transmembrane helix</keyword>
<dbReference type="PANTHER" id="PTHR12124:SF47">
    <property type="entry name" value="EXOSOME COMPONENT 10"/>
    <property type="match status" value="1"/>
</dbReference>
<name>A0ABQ5RNP7_9CHLO</name>
<feature type="region of interest" description="Disordered" evidence="1">
    <location>
        <begin position="1184"/>
        <end position="1210"/>
    </location>
</feature>
<evidence type="ECO:0000256" key="2">
    <source>
        <dbReference type="SAM" id="Phobius"/>
    </source>
</evidence>
<sequence>MPLGAKQHGSSKSCPAVLVGISVVAAAASTVVALVLEMRRRRRHIWPHKRFRFVFADTTDQPFPHLPPQPDDYNDGGIDAKVVGGAGGDSSAYCPLLQATATTAAEVADGTSVASGVGAATDSATAAAMAPGTEGHRLATAEPRARTPQQVHAGFPSAAPQGPSLHPYLAKIQRLMGGMEYPVLRRPPPPPPLPPPAGGPAGVTPTHGSLPGFQIHWISNPKQLYSLGQRLRRVRQIGLDTESSPLLCYHGLVCMIQLSVWDGGGDGGRGGGTSGNYSGSSNRSDGEEGTVWLIDALALHDHVGPALGALMSDSRVVKVIHGGGNDVVWLQRDFRMYPVNVFDTEKASQVLGHEGRSLSSLLRRHVGLDLAAEKAAGQRADWRRRPLPPGLLRYAAADVAYLPYLAEVLRRELAALEPGRDPPRLPSNLASGEESRYVSVPLWTAQCQPPQAAVPWPPPPSPAALTAVPVAVSSRCEPRTAHQPDEPQESQHQQRQQDVAEGAGAAAGGSTCPSATVKPTLTALGHAVIRSHQLSLTLYRKPPSDALAVGAGHVAAGSTGTATAAAAAVMRKFFSPSPSVASRVVAAASGAAETAVTAAEATDGVLAVCRWRDATARRLDVGLQLLLPDMVVAALVAARPLPCNGRALLRLVSERMEIANQALQAEPYAARYEISTALVSQAEALSKLLAAAMTGRLPAAAAATVVAGADAAGVGRRSRREPGAAHAQRSWLVEKFSAKTQVYQNCRMLSREGQLLCFCDTRKLNWYLGKGLAVQVCEDPPTIQLLFEHQSTDQQTGADDFYTQSKANRCVGCGCSSHYLRYRVLPACYRRPMPAALKSHRSHDVVLLCIDCHERAQKSAERLKRQVASEYRVPLLPPRTPLPLQHGEAGGIGKGTPAAVVVSAPPSGGSGGDGDGVEVTRSDDDHDAEVGGCGDGSCSRAGEAVDGLPGGIHPSAARRAALALQKSGAKMPPERIRQLEAIIKAALGRDPAAEEPGLRLGDLEAALLSGLGRRGRSKYFRSKQPQQDGQLEGGRTAVIAATAATVMVAQPCESGSDGGDLLGPTGPSHSEDCRQDLSFAPADGGIAAKRSAATATASKEDNSRALDRWLDSGHLWHGERVVKLAIQKGGEEELLHLVKRFRAAFVEAVRPQYLPPAWGVDHAALRDFGPYSVYSRYRNCGPKLHGQAGHEKGGEDQQQHQQQEQGRVGD</sequence>
<keyword evidence="2" id="KW-0812">Transmembrane</keyword>
<dbReference type="Gene3D" id="3.30.420.10">
    <property type="entry name" value="Ribonuclease H-like superfamily/Ribonuclease H"/>
    <property type="match status" value="1"/>
</dbReference>
<dbReference type="EMBL" id="BSDZ01000004">
    <property type="protein sequence ID" value="GLI59187.1"/>
    <property type="molecule type" value="Genomic_DNA"/>
</dbReference>
<dbReference type="PANTHER" id="PTHR12124">
    <property type="entry name" value="POLYMYOSITIS/SCLERODERMA AUTOANTIGEN-RELATED"/>
    <property type="match status" value="1"/>
</dbReference>
<dbReference type="SMART" id="SM00474">
    <property type="entry name" value="35EXOc"/>
    <property type="match status" value="1"/>
</dbReference>
<dbReference type="InterPro" id="IPR036397">
    <property type="entry name" value="RNaseH_sf"/>
</dbReference>
<evidence type="ECO:0000259" key="3">
    <source>
        <dbReference type="SMART" id="SM00474"/>
    </source>
</evidence>
<proteinExistence type="predicted"/>
<evidence type="ECO:0000313" key="5">
    <source>
        <dbReference type="Proteomes" id="UP001165090"/>
    </source>
</evidence>
<feature type="domain" description="3'-5' exonuclease" evidence="3">
    <location>
        <begin position="215"/>
        <end position="414"/>
    </location>
</feature>
<dbReference type="Pfam" id="PF01612">
    <property type="entry name" value="DNA_pol_A_exo1"/>
    <property type="match status" value="1"/>
</dbReference>
<comment type="caution">
    <text evidence="4">The sequence shown here is derived from an EMBL/GenBank/DDBJ whole genome shotgun (WGS) entry which is preliminary data.</text>
</comment>
<organism evidence="4 5">
    <name type="scientific">Volvox africanus</name>
    <dbReference type="NCBI Taxonomy" id="51714"/>
    <lineage>
        <taxon>Eukaryota</taxon>
        <taxon>Viridiplantae</taxon>
        <taxon>Chlorophyta</taxon>
        <taxon>core chlorophytes</taxon>
        <taxon>Chlorophyceae</taxon>
        <taxon>CS clade</taxon>
        <taxon>Chlamydomonadales</taxon>
        <taxon>Volvocaceae</taxon>
        <taxon>Volvox</taxon>
    </lineage>
</organism>
<gene>
    <name evidence="4" type="ORF">VaNZ11_001019</name>
</gene>
<dbReference type="InterPro" id="IPR012337">
    <property type="entry name" value="RNaseH-like_sf"/>
</dbReference>
<dbReference type="Proteomes" id="UP001165090">
    <property type="component" value="Unassembled WGS sequence"/>
</dbReference>
<feature type="compositionally biased region" description="Low complexity" evidence="1">
    <location>
        <begin position="1199"/>
        <end position="1210"/>
    </location>
</feature>
<feature type="transmembrane region" description="Helical" evidence="2">
    <location>
        <begin position="16"/>
        <end position="36"/>
    </location>
</feature>
<feature type="region of interest" description="Disordered" evidence="1">
    <location>
        <begin position="470"/>
        <end position="512"/>
    </location>
</feature>
<feature type="compositionally biased region" description="Basic and acidic residues" evidence="1">
    <location>
        <begin position="1188"/>
        <end position="1198"/>
    </location>
</feature>
<dbReference type="SUPFAM" id="SSF53098">
    <property type="entry name" value="Ribonuclease H-like"/>
    <property type="match status" value="1"/>
</dbReference>